<dbReference type="InterPro" id="IPR009926">
    <property type="entry name" value="T3SS_YcgR_PilZN"/>
</dbReference>
<proteinExistence type="predicted"/>
<evidence type="ECO:0000259" key="1">
    <source>
        <dbReference type="Pfam" id="PF07238"/>
    </source>
</evidence>
<organism evidence="3 4">
    <name type="scientific">Crassaminicella indica</name>
    <dbReference type="NCBI Taxonomy" id="2855394"/>
    <lineage>
        <taxon>Bacteria</taxon>
        <taxon>Bacillati</taxon>
        <taxon>Bacillota</taxon>
        <taxon>Clostridia</taxon>
        <taxon>Eubacteriales</taxon>
        <taxon>Clostridiaceae</taxon>
        <taxon>Crassaminicella</taxon>
    </lineage>
</organism>
<feature type="domain" description="PilZ" evidence="1">
    <location>
        <begin position="103"/>
        <end position="209"/>
    </location>
</feature>
<keyword evidence="4" id="KW-1185">Reference proteome</keyword>
<gene>
    <name evidence="3" type="ORF">KVH43_12375</name>
</gene>
<evidence type="ECO:0000313" key="4">
    <source>
        <dbReference type="Proteomes" id="UP000886818"/>
    </source>
</evidence>
<feature type="domain" description="Type III secretion system flagellar brake protein YcgR PilZN" evidence="2">
    <location>
        <begin position="8"/>
        <end position="93"/>
    </location>
</feature>
<dbReference type="Proteomes" id="UP000886818">
    <property type="component" value="Chromosome"/>
</dbReference>
<protein>
    <submittedName>
        <fullName evidence="3">PilZ domain-containing protein</fullName>
    </submittedName>
</protein>
<dbReference type="Pfam" id="PF07238">
    <property type="entry name" value="PilZ"/>
    <property type="match status" value="1"/>
</dbReference>
<name>A0ABX8REH8_9CLOT</name>
<accession>A0ABX8REH8</accession>
<evidence type="ECO:0000313" key="3">
    <source>
        <dbReference type="EMBL" id="QXM06130.1"/>
    </source>
</evidence>
<sequence length="221" mass="25530">MKENRLPKVGMKIGIELLDSKINNDKELVSQVMDIIDNYSMFIAMPIYKNVVLPISIGETIQITYYKHNLGVYAFKAKVVGRKKASDIYYMKVERIGDIFRVQRRDFYRLEVILNAQIRVIEPDSDNEQMIPALTKDISGGGLRVLSKEALKVGSIVEITIQAEKQVFTVRGEVLRCVPYEESKYKFDIGIILKDIPEKVRESIISFIFDYQRKMRKKGLI</sequence>
<evidence type="ECO:0000259" key="2">
    <source>
        <dbReference type="Pfam" id="PF12945"/>
    </source>
</evidence>
<dbReference type="Pfam" id="PF12945">
    <property type="entry name" value="PilZNR"/>
    <property type="match status" value="1"/>
</dbReference>
<dbReference type="EMBL" id="CP078093">
    <property type="protein sequence ID" value="QXM06130.1"/>
    <property type="molecule type" value="Genomic_DNA"/>
</dbReference>
<dbReference type="InterPro" id="IPR009875">
    <property type="entry name" value="PilZ_domain"/>
</dbReference>
<dbReference type="RefSeq" id="WP_218282827.1">
    <property type="nucleotide sequence ID" value="NZ_CP078093.1"/>
</dbReference>
<reference evidence="3" key="1">
    <citation type="submission" date="2021-07" db="EMBL/GenBank/DDBJ databases">
        <title>Complete genome sequence of Crassaminicella sp. 143-21, isolated from a deep-sea hydrothermal vent.</title>
        <authorList>
            <person name="Li X."/>
        </authorList>
    </citation>
    <scope>NUCLEOTIDE SEQUENCE</scope>
    <source>
        <strain evidence="3">143-21</strain>
    </source>
</reference>